<evidence type="ECO:0000256" key="13">
    <source>
        <dbReference type="HAMAP-Rule" id="MF_00233"/>
    </source>
</evidence>
<keyword evidence="9 13" id="KW-0564">Palmitate</keyword>
<dbReference type="AlphaFoldDB" id="A0A8J2Z4I9"/>
<dbReference type="Gene3D" id="2.50.20.10">
    <property type="entry name" value="Lipoprotein localisation LolA/LolB/LppX"/>
    <property type="match status" value="1"/>
</dbReference>
<keyword evidence="15" id="KW-1185">Reference proteome</keyword>
<dbReference type="CDD" id="cd16326">
    <property type="entry name" value="LolB"/>
    <property type="match status" value="1"/>
</dbReference>
<dbReference type="RefSeq" id="WP_117002793.1">
    <property type="nucleotide sequence ID" value="NZ_BMJS01000015.1"/>
</dbReference>
<sequence length="234" mass="27101">MFKRHITPTIALYSLITFFLLLITGCTTISTPKTPLTLIVTNQENIAYKQSFQPNQNTELKLAQAWQSYQKNLQKLTQWQASGVIGIIINHKGESANFIWKQNKQDFWIQIYGPLGIGAMTFSGDNHQVELKRSNGEVIKSQSLEALMQSQLGWSLPIEGLYYWARGLYIPQVPYRKTLNNFGLVQNLKQQGWQIQYKDYMLYDTQYPLAEKIIFRYGDDLKITLVIKSWLLNP</sequence>
<evidence type="ECO:0000256" key="3">
    <source>
        <dbReference type="ARBA" id="ARBA00011245"/>
    </source>
</evidence>
<keyword evidence="11 13" id="KW-0998">Cell outer membrane</keyword>
<evidence type="ECO:0000256" key="5">
    <source>
        <dbReference type="ARBA" id="ARBA00022448"/>
    </source>
</evidence>
<keyword evidence="10 13" id="KW-0143">Chaperone</keyword>
<keyword evidence="8 13" id="KW-0472">Membrane</keyword>
<evidence type="ECO:0000313" key="15">
    <source>
        <dbReference type="Proteomes" id="UP000636949"/>
    </source>
</evidence>
<accession>A0A8J2Z4I9</accession>
<dbReference type="NCBIfam" id="TIGR00548">
    <property type="entry name" value="lolB"/>
    <property type="match status" value="1"/>
</dbReference>
<evidence type="ECO:0000256" key="7">
    <source>
        <dbReference type="ARBA" id="ARBA00022927"/>
    </source>
</evidence>
<evidence type="ECO:0000256" key="11">
    <source>
        <dbReference type="ARBA" id="ARBA00023237"/>
    </source>
</evidence>
<evidence type="ECO:0000256" key="4">
    <source>
        <dbReference type="ARBA" id="ARBA00016202"/>
    </source>
</evidence>
<keyword evidence="5 13" id="KW-0813">Transport</keyword>
<reference evidence="14" key="1">
    <citation type="journal article" date="2014" name="Int. J. Syst. Evol. Microbiol.">
        <title>Complete genome sequence of Corynebacterium casei LMG S-19264T (=DSM 44701T), isolated from a smear-ripened cheese.</title>
        <authorList>
            <consortium name="US DOE Joint Genome Institute (JGI-PGF)"/>
            <person name="Walter F."/>
            <person name="Albersmeier A."/>
            <person name="Kalinowski J."/>
            <person name="Ruckert C."/>
        </authorList>
    </citation>
    <scope>NUCLEOTIDE SEQUENCE</scope>
    <source>
        <strain evidence="14">CGMCC 1.15758</strain>
    </source>
</reference>
<comment type="subcellular location">
    <subcellularLocation>
        <location evidence="1 13">Cell outer membrane</location>
        <topology evidence="1 13">Lipid-anchor</topology>
    </subcellularLocation>
</comment>
<dbReference type="HAMAP" id="MF_00233">
    <property type="entry name" value="LolB"/>
    <property type="match status" value="1"/>
</dbReference>
<evidence type="ECO:0000256" key="6">
    <source>
        <dbReference type="ARBA" id="ARBA00022729"/>
    </source>
</evidence>
<gene>
    <name evidence="13 14" type="primary">lolB</name>
    <name evidence="14" type="ORF">GCM10010995_15080</name>
</gene>
<keyword evidence="12 13" id="KW-0449">Lipoprotein</keyword>
<evidence type="ECO:0000256" key="9">
    <source>
        <dbReference type="ARBA" id="ARBA00023139"/>
    </source>
</evidence>
<name>A0A8J2Z4I9_9GAMM</name>
<evidence type="ECO:0000256" key="8">
    <source>
        <dbReference type="ARBA" id="ARBA00023136"/>
    </source>
</evidence>
<comment type="function">
    <text evidence="13">Plays a critical role in the incorporation of lipoproteins in the outer membrane after they are released by the LolA protein.</text>
</comment>
<dbReference type="Pfam" id="PF03550">
    <property type="entry name" value="LolB"/>
    <property type="match status" value="1"/>
</dbReference>
<comment type="similarity">
    <text evidence="2 13">Belongs to the LolB family.</text>
</comment>
<dbReference type="EMBL" id="BMJS01000015">
    <property type="protein sequence ID" value="GGF98788.1"/>
    <property type="molecule type" value="Genomic_DNA"/>
</dbReference>
<dbReference type="SUPFAM" id="SSF89392">
    <property type="entry name" value="Prokaryotic lipoproteins and lipoprotein localization factors"/>
    <property type="match status" value="1"/>
</dbReference>
<comment type="caution">
    <text evidence="14">The sequence shown here is derived from an EMBL/GenBank/DDBJ whole genome shotgun (WGS) entry which is preliminary data.</text>
</comment>
<evidence type="ECO:0000256" key="2">
    <source>
        <dbReference type="ARBA" id="ARBA00009696"/>
    </source>
</evidence>
<evidence type="ECO:0000256" key="10">
    <source>
        <dbReference type="ARBA" id="ARBA00023186"/>
    </source>
</evidence>
<dbReference type="Proteomes" id="UP000636949">
    <property type="component" value="Unassembled WGS sequence"/>
</dbReference>
<dbReference type="InterPro" id="IPR029046">
    <property type="entry name" value="LolA/LolB/LppX"/>
</dbReference>
<evidence type="ECO:0000256" key="12">
    <source>
        <dbReference type="ARBA" id="ARBA00023288"/>
    </source>
</evidence>
<evidence type="ECO:0000256" key="1">
    <source>
        <dbReference type="ARBA" id="ARBA00004459"/>
    </source>
</evidence>
<dbReference type="GO" id="GO:0044874">
    <property type="term" value="P:lipoprotein localization to outer membrane"/>
    <property type="evidence" value="ECO:0007669"/>
    <property type="project" value="UniProtKB-UniRule"/>
</dbReference>
<dbReference type="InterPro" id="IPR004565">
    <property type="entry name" value="OM_lipoprot_LolB"/>
</dbReference>
<proteinExistence type="inferred from homology"/>
<keyword evidence="7 13" id="KW-0653">Protein transport</keyword>
<dbReference type="GO" id="GO:0015031">
    <property type="term" value="P:protein transport"/>
    <property type="evidence" value="ECO:0007669"/>
    <property type="project" value="UniProtKB-KW"/>
</dbReference>
<dbReference type="OrthoDB" id="9797618at2"/>
<organism evidence="14 15">
    <name type="scientific">Cysteiniphilum litorale</name>
    <dbReference type="NCBI Taxonomy" id="2056700"/>
    <lineage>
        <taxon>Bacteria</taxon>
        <taxon>Pseudomonadati</taxon>
        <taxon>Pseudomonadota</taxon>
        <taxon>Gammaproteobacteria</taxon>
        <taxon>Thiotrichales</taxon>
        <taxon>Fastidiosibacteraceae</taxon>
        <taxon>Cysteiniphilum</taxon>
    </lineage>
</organism>
<reference evidence="14" key="2">
    <citation type="submission" date="2020-09" db="EMBL/GenBank/DDBJ databases">
        <authorList>
            <person name="Sun Q."/>
            <person name="Zhou Y."/>
        </authorList>
    </citation>
    <scope>NUCLEOTIDE SEQUENCE</scope>
    <source>
        <strain evidence="14">CGMCC 1.15758</strain>
    </source>
</reference>
<evidence type="ECO:0000313" key="14">
    <source>
        <dbReference type="EMBL" id="GGF98788.1"/>
    </source>
</evidence>
<comment type="subunit">
    <text evidence="3 13">Monomer.</text>
</comment>
<dbReference type="PROSITE" id="PS51257">
    <property type="entry name" value="PROKAR_LIPOPROTEIN"/>
    <property type="match status" value="1"/>
</dbReference>
<keyword evidence="6 13" id="KW-0732">Signal</keyword>
<protein>
    <recommendedName>
        <fullName evidence="4 13">Outer-membrane lipoprotein LolB</fullName>
    </recommendedName>
</protein>
<dbReference type="GO" id="GO:0009279">
    <property type="term" value="C:cell outer membrane"/>
    <property type="evidence" value="ECO:0007669"/>
    <property type="project" value="UniProtKB-SubCell"/>
</dbReference>